<accession>A0ABQ6HQG3</accession>
<gene>
    <name evidence="1" type="ORF">GCM10025862_19190</name>
</gene>
<dbReference type="EMBL" id="BSUJ01000001">
    <property type="protein sequence ID" value="GMA19898.1"/>
    <property type="molecule type" value="Genomic_DNA"/>
</dbReference>
<evidence type="ECO:0000313" key="2">
    <source>
        <dbReference type="Proteomes" id="UP001157109"/>
    </source>
</evidence>
<name>A0ABQ6HQG3_9MICO</name>
<dbReference type="Proteomes" id="UP001157109">
    <property type="component" value="Unassembled WGS sequence"/>
</dbReference>
<protein>
    <submittedName>
        <fullName evidence="1">Uncharacterized protein</fullName>
    </submittedName>
</protein>
<keyword evidence="2" id="KW-1185">Reference proteome</keyword>
<evidence type="ECO:0000313" key="1">
    <source>
        <dbReference type="EMBL" id="GMA19898.1"/>
    </source>
</evidence>
<proteinExistence type="predicted"/>
<reference evidence="2" key="1">
    <citation type="journal article" date="2019" name="Int. J. Syst. Evol. Microbiol.">
        <title>The Global Catalogue of Microorganisms (GCM) 10K type strain sequencing project: providing services to taxonomists for standard genome sequencing and annotation.</title>
        <authorList>
            <consortium name="The Broad Institute Genomics Platform"/>
            <consortium name="The Broad Institute Genome Sequencing Center for Infectious Disease"/>
            <person name="Wu L."/>
            <person name="Ma J."/>
        </authorList>
    </citation>
    <scope>NUCLEOTIDE SEQUENCE [LARGE SCALE GENOMIC DNA]</scope>
    <source>
        <strain evidence="2">NBRC 105830</strain>
    </source>
</reference>
<sequence>MPAISPQQALTLLNAHPTITAQAFADLGTYVADALTTTGAMPADLHDRTATIAAGFVEAQALKWASTQLHGRLP</sequence>
<organism evidence="1 2">
    <name type="scientific">Arsenicicoccus piscis</name>
    <dbReference type="NCBI Taxonomy" id="673954"/>
    <lineage>
        <taxon>Bacteria</taxon>
        <taxon>Bacillati</taxon>
        <taxon>Actinomycetota</taxon>
        <taxon>Actinomycetes</taxon>
        <taxon>Micrococcales</taxon>
        <taxon>Intrasporangiaceae</taxon>
        <taxon>Arsenicicoccus</taxon>
    </lineage>
</organism>
<comment type="caution">
    <text evidence="1">The sequence shown here is derived from an EMBL/GenBank/DDBJ whole genome shotgun (WGS) entry which is preliminary data.</text>
</comment>
<dbReference type="RefSeq" id="WP_241444604.1">
    <property type="nucleotide sequence ID" value="NZ_BSUJ01000001.1"/>
</dbReference>